<name>A0A8H9FZH2_9SPHI</name>
<keyword evidence="2" id="KW-1185">Reference proteome</keyword>
<dbReference type="Gene3D" id="2.180.10.10">
    <property type="entry name" value="RHS repeat-associated core"/>
    <property type="match status" value="1"/>
</dbReference>
<comment type="caution">
    <text evidence="1">The sequence shown here is derived from an EMBL/GenBank/DDBJ whole genome shotgun (WGS) entry which is preliminary data.</text>
</comment>
<gene>
    <name evidence="1" type="ORF">GCM10011516_14670</name>
</gene>
<organism evidence="1 2">
    <name type="scientific">Sphingobacterium cellulitidis</name>
    <dbReference type="NCBI Taxonomy" id="1768011"/>
    <lineage>
        <taxon>Bacteria</taxon>
        <taxon>Pseudomonadati</taxon>
        <taxon>Bacteroidota</taxon>
        <taxon>Sphingobacteriia</taxon>
        <taxon>Sphingobacteriales</taxon>
        <taxon>Sphingobacteriaceae</taxon>
        <taxon>Sphingobacterium</taxon>
    </lineage>
</organism>
<accession>A0A8H9FZH2</accession>
<sequence length="1020" mass="116086">MLILFSERIKKYVFLCLIILEIILPLQKIISQTKTYIPPSPTSSLLNSFVNMKDISYQGNTSVDLNLADIEVGKLRLNLSIHYMASGIKFNQKMGEMGIGWVLQPNFRVSREINGSPDEATEFQLNFADSLLTYQNNFKQRDYYLGRFINFDKNDLPYRDNIILDSDYDIFSYSTPNGSGKFFIDFKSGLIKQLSGNLDKITFERINGKIVKFKIMDVYGGTYIYGRKPDGIEIIETIGFGGKPIGTSWMLVEGFDNLGSKIQFEYKTAVEYGQSGNETITFINGGLGSGGVPELGASIISQTEGADTYHTFRLTQLNLSNGINISFNRNTDNTVNSIEIVKNSILEKKISFEYNGVFFKRYTLFEKNLVNHLITSFDYIDENNYASQMGSGFPDYWGYYKSAGISISNHFIPPIAQIRYCDIGINGYTSFESLDNYIWFNRLDKTVLDNGDSKKFSLKSIQFPTKGILEIEYESGKYSVGGEIKYAGIRIKRLTKKDRGIIKYIKEFSYGQNENGLGIVDFDLAHSKYYVEEGLAGLGHQTSVNLTPMLMARKLIFRDRVSDEFTPIYNQVHPIKYHQVSEKQLNENLNPIGKTVYNYELTSQFEFFPFLSGYQDGYLFYGINNSHFSNALAGSCTVNANVGPVLFQKFYKAFESFLDPAVLVKKAIFKFEHNTYSLVEENIYEYKSSSEYFEGLKVRRLYSSNHSYSSASDYYSQSKLNSLFSYGTFRIEGGKFLLSKQITKSYHGELFTIDSTMYEYNSFNQIYKSSMCNSAGNNVQNYFTYPTTYGNNVSWINNLVNNNFLNNIIESVKVVNNHISYGVINQYDENGKGLLTKSFKLEVNPNRTFSNFKFSNFPLGVLPTPTGFGNYLIDSKYKLNSLIQSFDSYGNPREVREKSGPVTVYLWGYIGQFPIAKIENSTYAEVLAALGSNATTILNSLNSSTVSDATIDIHMTTLRNSLKNARVTSYTYSALVGMTSMTDPRGIRESYQYDGFQRLKSVLDFNNNIIKNYQYNYRTN</sequence>
<reference evidence="1" key="1">
    <citation type="journal article" date="2014" name="Int. J. Syst. Evol. Microbiol.">
        <title>Complete genome sequence of Corynebacterium casei LMG S-19264T (=DSM 44701T), isolated from a smear-ripened cheese.</title>
        <authorList>
            <consortium name="US DOE Joint Genome Institute (JGI-PGF)"/>
            <person name="Walter F."/>
            <person name="Albersmeier A."/>
            <person name="Kalinowski J."/>
            <person name="Ruckert C."/>
        </authorList>
    </citation>
    <scope>NUCLEOTIDE SEQUENCE</scope>
    <source>
        <strain evidence="1">CGMCC 1.15966</strain>
    </source>
</reference>
<evidence type="ECO:0000313" key="1">
    <source>
        <dbReference type="EMBL" id="GGE18114.1"/>
    </source>
</evidence>
<evidence type="ECO:0008006" key="3">
    <source>
        <dbReference type="Google" id="ProtNLM"/>
    </source>
</evidence>
<proteinExistence type="predicted"/>
<protein>
    <recommendedName>
        <fullName evidence="3">YD repeat-containing protein</fullName>
    </recommendedName>
</protein>
<dbReference type="EMBL" id="BMKM01000003">
    <property type="protein sequence ID" value="GGE18114.1"/>
    <property type="molecule type" value="Genomic_DNA"/>
</dbReference>
<reference evidence="1" key="2">
    <citation type="submission" date="2020-09" db="EMBL/GenBank/DDBJ databases">
        <authorList>
            <person name="Sun Q."/>
            <person name="Zhou Y."/>
        </authorList>
    </citation>
    <scope>NUCLEOTIDE SEQUENCE</scope>
    <source>
        <strain evidence="1">CGMCC 1.15966</strain>
    </source>
</reference>
<evidence type="ECO:0000313" key="2">
    <source>
        <dbReference type="Proteomes" id="UP000614460"/>
    </source>
</evidence>
<dbReference type="AlphaFoldDB" id="A0A8H9FZH2"/>
<dbReference type="Proteomes" id="UP000614460">
    <property type="component" value="Unassembled WGS sequence"/>
</dbReference>